<comment type="caution">
    <text evidence="2">The sequence shown here is derived from an EMBL/GenBank/DDBJ whole genome shotgun (WGS) entry which is preliminary data.</text>
</comment>
<evidence type="ECO:0000256" key="1">
    <source>
        <dbReference type="SAM" id="Phobius"/>
    </source>
</evidence>
<dbReference type="RefSeq" id="WP_155093236.1">
    <property type="nucleotide sequence ID" value="NZ_WMJX01000052.1"/>
</dbReference>
<reference evidence="2 3" key="1">
    <citation type="submission" date="2019-11" db="EMBL/GenBank/DDBJ databases">
        <title>Genome of Strain BIT-d1.</title>
        <authorList>
            <person name="Yang Y."/>
        </authorList>
    </citation>
    <scope>NUCLEOTIDE SEQUENCE [LARGE SCALE GENOMIC DNA]</scope>
    <source>
        <strain evidence="2 3">BIT-d1</strain>
    </source>
</reference>
<dbReference type="AlphaFoldDB" id="A0A6I3LNE2"/>
<keyword evidence="1" id="KW-0472">Membrane</keyword>
<name>A0A6I3LNE2_9FLAO</name>
<organism evidence="2 3">
    <name type="scientific">Myroides albus</name>
    <dbReference type="NCBI Taxonomy" id="2562892"/>
    <lineage>
        <taxon>Bacteria</taxon>
        <taxon>Pseudomonadati</taxon>
        <taxon>Bacteroidota</taxon>
        <taxon>Flavobacteriia</taxon>
        <taxon>Flavobacteriales</taxon>
        <taxon>Flavobacteriaceae</taxon>
        <taxon>Myroides</taxon>
    </lineage>
</organism>
<keyword evidence="3" id="KW-1185">Reference proteome</keyword>
<dbReference type="EMBL" id="WMJX01000052">
    <property type="protein sequence ID" value="MTG99237.1"/>
    <property type="molecule type" value="Genomic_DNA"/>
</dbReference>
<dbReference type="Proteomes" id="UP000438760">
    <property type="component" value="Unassembled WGS sequence"/>
</dbReference>
<keyword evidence="1" id="KW-1133">Transmembrane helix</keyword>
<evidence type="ECO:0000313" key="3">
    <source>
        <dbReference type="Proteomes" id="UP000438760"/>
    </source>
</evidence>
<sequence length="172" mass="20177">MNASNIISILSLLLSILAIIFSIFIYINDQKRNNQDQLFQEKLNSYKELMGIAKNTYSKLFDVVDYVQYFNGDPKEWEKRYQKFSGVYYGLAFEFKYCLSKNSFILQEQIFLKLKALELSLINFVTSSSHQDSEISFEAYEDIGLQIEEIEELIKIDLNINNLNHGLKQRIN</sequence>
<protein>
    <submittedName>
        <fullName evidence="2">Uncharacterized protein</fullName>
    </submittedName>
</protein>
<keyword evidence="1" id="KW-0812">Transmembrane</keyword>
<evidence type="ECO:0000313" key="2">
    <source>
        <dbReference type="EMBL" id="MTG99237.1"/>
    </source>
</evidence>
<feature type="transmembrane region" description="Helical" evidence="1">
    <location>
        <begin position="6"/>
        <end position="27"/>
    </location>
</feature>
<proteinExistence type="predicted"/>
<gene>
    <name evidence="2" type="ORF">GJV76_14060</name>
</gene>
<dbReference type="OrthoDB" id="1253616at2"/>
<accession>A0A6I3LNE2</accession>